<evidence type="ECO:0000313" key="11">
    <source>
        <dbReference type="Proteomes" id="UP000265515"/>
    </source>
</evidence>
<dbReference type="PANTHER" id="PTHR11635:SF152">
    <property type="entry name" value="CAMP-DEPENDENT PROTEIN KINASE TYPE I REGULATORY SUBUNIT-RELATED"/>
    <property type="match status" value="1"/>
</dbReference>
<evidence type="ECO:0000256" key="7">
    <source>
        <dbReference type="PIRSR" id="PIRSR000548-1"/>
    </source>
</evidence>
<feature type="compositionally biased region" description="Acidic residues" evidence="8">
    <location>
        <begin position="22"/>
        <end position="33"/>
    </location>
</feature>
<dbReference type="PANTHER" id="PTHR11635">
    <property type="entry name" value="CAMP-DEPENDENT PROTEIN KINASE REGULATORY CHAIN"/>
    <property type="match status" value="1"/>
</dbReference>
<dbReference type="PROSITE" id="PS00888">
    <property type="entry name" value="CNMP_BINDING_1"/>
    <property type="match status" value="2"/>
</dbReference>
<dbReference type="AlphaFoldDB" id="A0A388M2H3"/>
<dbReference type="PROSITE" id="PS00889">
    <property type="entry name" value="CNMP_BINDING_2"/>
    <property type="match status" value="1"/>
</dbReference>
<dbReference type="GO" id="GO:0034236">
    <property type="term" value="F:protein kinase A catalytic subunit binding"/>
    <property type="evidence" value="ECO:0007669"/>
    <property type="project" value="TreeGrafter"/>
</dbReference>
<feature type="domain" description="Cyclic nucleotide-binding" evidence="9">
    <location>
        <begin position="90"/>
        <end position="209"/>
    </location>
</feature>
<evidence type="ECO:0000256" key="5">
    <source>
        <dbReference type="ARBA" id="ARBA00022741"/>
    </source>
</evidence>
<feature type="binding site" evidence="7">
    <location>
        <position position="277"/>
    </location>
    <ligand>
        <name>3',5'-cyclic AMP</name>
        <dbReference type="ChEBI" id="CHEBI:58165"/>
        <label>2</label>
    </ligand>
</feature>
<sequence>MSSSKTTSSKKDDRGKGKEEADGYDTDYGDEESPSSTPRPLREPSKLGMKRRTGVSAEVLGVHDIKELKVIPKTKDAKMRISQALKKNYLFKSLDPEQEQKVVDAVFEKKFQAGQNIINYGEGGDNFYLLEDGNCEVYVPVNGQPTLVTKYGPGDAFGELALLYNAPRAATVKAVTDVLTWAMDRNTFKVILMQTTRAKRDMYEKFLEDVPLLKSLDKYERSAIADVLEAEYFDPGKVIIREGEVGNKMYFLEEGEAEARTGGTFSVKYKRGDYFGELALLNDAPRKATVTALTKVKVVSIDRKSFKRLFGKLEDIMKRKKDDYRRRSNR</sequence>
<evidence type="ECO:0000256" key="1">
    <source>
        <dbReference type="ARBA" id="ARBA00005753"/>
    </source>
</evidence>
<dbReference type="InterPro" id="IPR018490">
    <property type="entry name" value="cNMP-bd_dom_sf"/>
</dbReference>
<gene>
    <name evidence="10" type="ORF">CBR_g48193</name>
</gene>
<dbReference type="InterPro" id="IPR018488">
    <property type="entry name" value="cNMP-bd_CS"/>
</dbReference>
<evidence type="ECO:0000313" key="10">
    <source>
        <dbReference type="EMBL" id="GBG88663.1"/>
    </source>
</evidence>
<dbReference type="OMA" id="WSPPHHP"/>
<evidence type="ECO:0000256" key="6">
    <source>
        <dbReference type="ARBA" id="ARBA00023149"/>
    </source>
</evidence>
<comment type="similarity">
    <text evidence="1">Belongs to the cAMP-dependent kinase regulatory chain family.</text>
</comment>
<dbReference type="STRING" id="69332.A0A388M2H3"/>
<dbReference type="InterPro" id="IPR014710">
    <property type="entry name" value="RmlC-like_jellyroll"/>
</dbReference>
<dbReference type="Proteomes" id="UP000265515">
    <property type="component" value="Unassembled WGS sequence"/>
</dbReference>
<comment type="caution">
    <text evidence="10">The sequence shown here is derived from an EMBL/GenBank/DDBJ whole genome shotgun (WGS) entry which is preliminary data.</text>
</comment>
<dbReference type="Pfam" id="PF00027">
    <property type="entry name" value="cNMP_binding"/>
    <property type="match status" value="2"/>
</dbReference>
<dbReference type="InterPro" id="IPR012198">
    <property type="entry name" value="cAMP_dep_PK_reg_su"/>
</dbReference>
<organism evidence="10 11">
    <name type="scientific">Chara braunii</name>
    <name type="common">Braun's stonewort</name>
    <dbReference type="NCBI Taxonomy" id="69332"/>
    <lineage>
        <taxon>Eukaryota</taxon>
        <taxon>Viridiplantae</taxon>
        <taxon>Streptophyta</taxon>
        <taxon>Charophyceae</taxon>
        <taxon>Charales</taxon>
        <taxon>Characeae</taxon>
        <taxon>Chara</taxon>
    </lineage>
</organism>
<dbReference type="Gene3D" id="2.60.120.10">
    <property type="entry name" value="Jelly Rolls"/>
    <property type="match status" value="2"/>
</dbReference>
<feature type="binding site" evidence="7">
    <location>
        <position position="168"/>
    </location>
    <ligand>
        <name>3',5'-cyclic AMP</name>
        <dbReference type="ChEBI" id="CHEBI:58165"/>
        <label>1</label>
    </ligand>
</feature>
<dbReference type="GO" id="GO:0005952">
    <property type="term" value="C:cAMP-dependent protein kinase complex"/>
    <property type="evidence" value="ECO:0007669"/>
    <property type="project" value="InterPro"/>
</dbReference>
<keyword evidence="3 7" id="KW-0116">cAMP-binding</keyword>
<evidence type="ECO:0000259" key="9">
    <source>
        <dbReference type="PROSITE" id="PS50042"/>
    </source>
</evidence>
<feature type="binding site" evidence="7">
    <location>
        <position position="159"/>
    </location>
    <ligand>
        <name>3',5'-cyclic AMP</name>
        <dbReference type="ChEBI" id="CHEBI:58165"/>
        <label>1</label>
    </ligand>
</feature>
<dbReference type="SMART" id="SM00100">
    <property type="entry name" value="cNMP"/>
    <property type="match status" value="2"/>
</dbReference>
<dbReference type="CDD" id="cd00038">
    <property type="entry name" value="CAP_ED"/>
    <property type="match status" value="2"/>
</dbReference>
<reference evidence="10 11" key="1">
    <citation type="journal article" date="2018" name="Cell">
        <title>The Chara Genome: Secondary Complexity and Implications for Plant Terrestrialization.</title>
        <authorList>
            <person name="Nishiyama T."/>
            <person name="Sakayama H."/>
            <person name="Vries J.D."/>
            <person name="Buschmann H."/>
            <person name="Saint-Marcoux D."/>
            <person name="Ullrich K.K."/>
            <person name="Haas F.B."/>
            <person name="Vanderstraeten L."/>
            <person name="Becker D."/>
            <person name="Lang D."/>
            <person name="Vosolsobe S."/>
            <person name="Rombauts S."/>
            <person name="Wilhelmsson P.K.I."/>
            <person name="Janitza P."/>
            <person name="Kern R."/>
            <person name="Heyl A."/>
            <person name="Rumpler F."/>
            <person name="Villalobos L.I.A.C."/>
            <person name="Clay J.M."/>
            <person name="Skokan R."/>
            <person name="Toyoda A."/>
            <person name="Suzuki Y."/>
            <person name="Kagoshima H."/>
            <person name="Schijlen E."/>
            <person name="Tajeshwar N."/>
            <person name="Catarino B."/>
            <person name="Hetherington A.J."/>
            <person name="Saltykova A."/>
            <person name="Bonnot C."/>
            <person name="Breuninger H."/>
            <person name="Symeonidi A."/>
            <person name="Radhakrishnan G.V."/>
            <person name="Van Nieuwerburgh F."/>
            <person name="Deforce D."/>
            <person name="Chang C."/>
            <person name="Karol K.G."/>
            <person name="Hedrich R."/>
            <person name="Ulvskov P."/>
            <person name="Glockner G."/>
            <person name="Delwiche C.F."/>
            <person name="Petrasek J."/>
            <person name="Van de Peer Y."/>
            <person name="Friml J."/>
            <person name="Beilby M."/>
            <person name="Dolan L."/>
            <person name="Kohara Y."/>
            <person name="Sugano S."/>
            <person name="Fujiyama A."/>
            <person name="Delaux P.-M."/>
            <person name="Quint M."/>
            <person name="TheiBen G."/>
            <person name="Hagemann M."/>
            <person name="Harholt J."/>
            <person name="Dunand C."/>
            <person name="Zachgo S."/>
            <person name="Langdale J."/>
            <person name="Maumus F."/>
            <person name="Straeten D.V.D."/>
            <person name="Gould S.B."/>
            <person name="Rensing S.A."/>
        </authorList>
    </citation>
    <scope>NUCLEOTIDE SEQUENCE [LARGE SCALE GENOMIC DNA]</scope>
    <source>
        <strain evidence="10 11">S276</strain>
    </source>
</reference>
<evidence type="ECO:0000256" key="3">
    <source>
        <dbReference type="ARBA" id="ARBA00022566"/>
    </source>
</evidence>
<dbReference type="SUPFAM" id="SSF51206">
    <property type="entry name" value="cAMP-binding domain-like"/>
    <property type="match status" value="2"/>
</dbReference>
<proteinExistence type="inferred from homology"/>
<keyword evidence="2" id="KW-0597">Phosphoprotein</keyword>
<feature type="binding site" evidence="7">
    <location>
        <position position="286"/>
    </location>
    <ligand>
        <name>3',5'-cyclic AMP</name>
        <dbReference type="ChEBI" id="CHEBI:58165"/>
        <label>2</label>
    </ligand>
</feature>
<evidence type="ECO:0000256" key="8">
    <source>
        <dbReference type="SAM" id="MobiDB-lite"/>
    </source>
</evidence>
<keyword evidence="4" id="KW-0677">Repeat</keyword>
<keyword evidence="6 7" id="KW-0114">cAMP</keyword>
<keyword evidence="11" id="KW-1185">Reference proteome</keyword>
<feature type="compositionally biased region" description="Basic and acidic residues" evidence="8">
    <location>
        <begin position="9"/>
        <end position="21"/>
    </location>
</feature>
<dbReference type="FunFam" id="2.60.120.10:FF:000006">
    <property type="entry name" value="cAMP-dependent protein kinase type I-alpha regulatory subunit"/>
    <property type="match status" value="1"/>
</dbReference>
<dbReference type="OrthoDB" id="417078at2759"/>
<protein>
    <recommendedName>
        <fullName evidence="9">Cyclic nucleotide-binding domain-containing protein</fullName>
    </recommendedName>
</protein>
<dbReference type="PRINTS" id="PR00103">
    <property type="entry name" value="CAMPKINASE"/>
</dbReference>
<dbReference type="GO" id="GO:0030552">
    <property type="term" value="F:cAMP binding"/>
    <property type="evidence" value="ECO:0007669"/>
    <property type="project" value="UniProtKB-KW"/>
</dbReference>
<keyword evidence="5 7" id="KW-0547">Nucleotide-binding</keyword>
<dbReference type="EMBL" id="BFEA01000687">
    <property type="protein sequence ID" value="GBG88663.1"/>
    <property type="molecule type" value="Genomic_DNA"/>
</dbReference>
<feature type="domain" description="Cyclic nucleotide-binding" evidence="9">
    <location>
        <begin position="212"/>
        <end position="327"/>
    </location>
</feature>
<dbReference type="InterPro" id="IPR050503">
    <property type="entry name" value="cAMP-dep_PK_reg_su-like"/>
</dbReference>
<feature type="region of interest" description="Disordered" evidence="8">
    <location>
        <begin position="1"/>
        <end position="52"/>
    </location>
</feature>
<dbReference type="PROSITE" id="PS50042">
    <property type="entry name" value="CNMP_BINDING_3"/>
    <property type="match status" value="2"/>
</dbReference>
<evidence type="ECO:0000256" key="2">
    <source>
        <dbReference type="ARBA" id="ARBA00022553"/>
    </source>
</evidence>
<evidence type="ECO:0000256" key="4">
    <source>
        <dbReference type="ARBA" id="ARBA00022737"/>
    </source>
</evidence>
<dbReference type="PIRSF" id="PIRSF000548">
    <property type="entry name" value="PK_regulatory"/>
    <property type="match status" value="1"/>
</dbReference>
<name>A0A388M2H3_CHABU</name>
<dbReference type="Gramene" id="GBG88663">
    <property type="protein sequence ID" value="GBG88663"/>
    <property type="gene ID" value="CBR_g48193"/>
</dbReference>
<dbReference type="GO" id="GO:0005829">
    <property type="term" value="C:cytosol"/>
    <property type="evidence" value="ECO:0007669"/>
    <property type="project" value="TreeGrafter"/>
</dbReference>
<accession>A0A388M2H3</accession>
<dbReference type="GO" id="GO:0004862">
    <property type="term" value="F:cAMP-dependent protein kinase inhibitor activity"/>
    <property type="evidence" value="ECO:0007669"/>
    <property type="project" value="TreeGrafter"/>
</dbReference>
<dbReference type="InterPro" id="IPR000595">
    <property type="entry name" value="cNMP-bd_dom"/>
</dbReference>